<sequence length="84" mass="9963">MVQINAGWQLEITPRRQIFVSHLGTPRFKVEITIRGTVPQIDFSFKGQWEDKADDAMHWYMKALEFYQFAMKQQEMQQPELSAN</sequence>
<comment type="caution">
    <text evidence="1">The sequence shown here is derived from an EMBL/GenBank/DDBJ whole genome shotgun (WGS) entry which is preliminary data.</text>
</comment>
<keyword evidence="2" id="KW-1185">Reference proteome</keyword>
<gene>
    <name evidence="1" type="ORF">Cflav_PD1094</name>
</gene>
<reference evidence="1 2" key="1">
    <citation type="journal article" date="2011" name="J. Bacteriol.">
        <title>Genome sequence of 'Pedosphaera parvula' Ellin514, an aerobic Verrucomicrobial isolate from pasture soil.</title>
        <authorList>
            <person name="Kant R."/>
            <person name="van Passel M.W."/>
            <person name="Sangwan P."/>
            <person name="Palva A."/>
            <person name="Lucas S."/>
            <person name="Copeland A."/>
            <person name="Lapidus A."/>
            <person name="Glavina Del Rio T."/>
            <person name="Dalin E."/>
            <person name="Tice H."/>
            <person name="Bruce D."/>
            <person name="Goodwin L."/>
            <person name="Pitluck S."/>
            <person name="Chertkov O."/>
            <person name="Larimer F.W."/>
            <person name="Land M.L."/>
            <person name="Hauser L."/>
            <person name="Brettin T.S."/>
            <person name="Detter J.C."/>
            <person name="Han S."/>
            <person name="de Vos W.M."/>
            <person name="Janssen P.H."/>
            <person name="Smidt H."/>
        </authorList>
    </citation>
    <scope>NUCLEOTIDE SEQUENCE [LARGE SCALE GENOMIC DNA]</scope>
    <source>
        <strain evidence="1 2">Ellin514</strain>
    </source>
</reference>
<name>B9XP05_PEDPL</name>
<dbReference type="AlphaFoldDB" id="B9XP05"/>
<evidence type="ECO:0000313" key="1">
    <source>
        <dbReference type="EMBL" id="EEF58471.1"/>
    </source>
</evidence>
<organism evidence="1 2">
    <name type="scientific">Pedosphaera parvula (strain Ellin514)</name>
    <dbReference type="NCBI Taxonomy" id="320771"/>
    <lineage>
        <taxon>Bacteria</taxon>
        <taxon>Pseudomonadati</taxon>
        <taxon>Verrucomicrobiota</taxon>
        <taxon>Pedosphaerae</taxon>
        <taxon>Pedosphaerales</taxon>
        <taxon>Pedosphaeraceae</taxon>
        <taxon>Pedosphaera</taxon>
    </lineage>
</organism>
<proteinExistence type="predicted"/>
<dbReference type="Proteomes" id="UP000003688">
    <property type="component" value="Unassembled WGS sequence"/>
</dbReference>
<accession>B9XP05</accession>
<dbReference type="EMBL" id="ABOX02000043">
    <property type="protein sequence ID" value="EEF58471.1"/>
    <property type="molecule type" value="Genomic_DNA"/>
</dbReference>
<evidence type="ECO:0000313" key="2">
    <source>
        <dbReference type="Proteomes" id="UP000003688"/>
    </source>
</evidence>
<protein>
    <submittedName>
        <fullName evidence="1">Uncharacterized protein</fullName>
    </submittedName>
</protein>